<accession>A0AAV4QT17</accession>
<evidence type="ECO:0000313" key="2">
    <source>
        <dbReference type="Proteomes" id="UP001054945"/>
    </source>
</evidence>
<reference evidence="1 2" key="1">
    <citation type="submission" date="2021-06" db="EMBL/GenBank/DDBJ databases">
        <title>Caerostris extrusa draft genome.</title>
        <authorList>
            <person name="Kono N."/>
            <person name="Arakawa K."/>
        </authorList>
    </citation>
    <scope>NUCLEOTIDE SEQUENCE [LARGE SCALE GENOMIC DNA]</scope>
</reference>
<proteinExistence type="predicted"/>
<dbReference type="Proteomes" id="UP001054945">
    <property type="component" value="Unassembled WGS sequence"/>
</dbReference>
<gene>
    <name evidence="1" type="ORF">CEXT_617961</name>
</gene>
<keyword evidence="2" id="KW-1185">Reference proteome</keyword>
<organism evidence="1 2">
    <name type="scientific">Caerostris extrusa</name>
    <name type="common">Bark spider</name>
    <name type="synonym">Caerostris bankana</name>
    <dbReference type="NCBI Taxonomy" id="172846"/>
    <lineage>
        <taxon>Eukaryota</taxon>
        <taxon>Metazoa</taxon>
        <taxon>Ecdysozoa</taxon>
        <taxon>Arthropoda</taxon>
        <taxon>Chelicerata</taxon>
        <taxon>Arachnida</taxon>
        <taxon>Araneae</taxon>
        <taxon>Araneomorphae</taxon>
        <taxon>Entelegynae</taxon>
        <taxon>Araneoidea</taxon>
        <taxon>Araneidae</taxon>
        <taxon>Caerostris</taxon>
    </lineage>
</organism>
<name>A0AAV4QT17_CAEEX</name>
<evidence type="ECO:0000313" key="1">
    <source>
        <dbReference type="EMBL" id="GIY12600.1"/>
    </source>
</evidence>
<sequence length="78" mass="8795">MGGDNAEQRARYCNTHLCSLSGFSNRSFESYQKSASSKPSHQPNRITFSSIALISRYLLTDTSASRICISKETHYDRD</sequence>
<protein>
    <submittedName>
        <fullName evidence="1">Uncharacterized protein</fullName>
    </submittedName>
</protein>
<dbReference type="EMBL" id="BPLR01006815">
    <property type="protein sequence ID" value="GIY12600.1"/>
    <property type="molecule type" value="Genomic_DNA"/>
</dbReference>
<dbReference type="AlphaFoldDB" id="A0AAV4QT17"/>
<comment type="caution">
    <text evidence="1">The sequence shown here is derived from an EMBL/GenBank/DDBJ whole genome shotgun (WGS) entry which is preliminary data.</text>
</comment>